<dbReference type="Proteomes" id="UP000509367">
    <property type="component" value="Chromosome"/>
</dbReference>
<protein>
    <recommendedName>
        <fullName evidence="3">Lipoprotein</fullName>
    </recommendedName>
</protein>
<dbReference type="EMBL" id="CP054836">
    <property type="protein sequence ID" value="QKV18863.1"/>
    <property type="molecule type" value="Genomic_DNA"/>
</dbReference>
<reference evidence="1 2" key="1">
    <citation type="submission" date="2020-06" db="EMBL/GenBank/DDBJ databases">
        <title>Oricola thermophila sp. nov. isolated from a tidal sediments.</title>
        <authorList>
            <person name="Kwon K.K."/>
            <person name="Yang S.-H."/>
            <person name="Park M.-J."/>
        </authorList>
    </citation>
    <scope>NUCLEOTIDE SEQUENCE [LARGE SCALE GENOMIC DNA]</scope>
    <source>
        <strain evidence="1 2">MEBiC13590</strain>
    </source>
</reference>
<name>A0A6N1VEA4_9HYPH</name>
<gene>
    <name evidence="1" type="ORF">HTY61_10580</name>
</gene>
<keyword evidence="2" id="KW-1185">Reference proteome</keyword>
<dbReference type="RefSeq" id="WP_175276756.1">
    <property type="nucleotide sequence ID" value="NZ_CP054836.1"/>
</dbReference>
<accession>A0A6N1VEA4</accession>
<organism evidence="1 2">
    <name type="scientific">Oricola thermophila</name>
    <dbReference type="NCBI Taxonomy" id="2742145"/>
    <lineage>
        <taxon>Bacteria</taxon>
        <taxon>Pseudomonadati</taxon>
        <taxon>Pseudomonadota</taxon>
        <taxon>Alphaproteobacteria</taxon>
        <taxon>Hyphomicrobiales</taxon>
        <taxon>Ahrensiaceae</taxon>
        <taxon>Oricola</taxon>
    </lineage>
</organism>
<dbReference type="KEGG" id="orm:HTY61_10580"/>
<proteinExistence type="predicted"/>
<evidence type="ECO:0000313" key="1">
    <source>
        <dbReference type="EMBL" id="QKV18863.1"/>
    </source>
</evidence>
<evidence type="ECO:0000313" key="2">
    <source>
        <dbReference type="Proteomes" id="UP000509367"/>
    </source>
</evidence>
<sequence>MDGAARRRIVANLVFEDVPAGNGFIDHGLAMSFAMTVRAARFGALLGFVALASCQSMKVGDTLSTSKAGDEELSAADLRAYCPRVTLLEGTAILKTYAKGHKDDPDHIIYQATITDVTRSCKYEGGNLYMQVAAAGRVVWGPKGAGGSGSLELPVRVAVKQGENLPYSRLGKITVSVPPTGDAVQFIYKDDQVVVPAPTSPNLQVIAGFDEGPYDTP</sequence>
<dbReference type="AlphaFoldDB" id="A0A6N1VEA4"/>
<evidence type="ECO:0008006" key="3">
    <source>
        <dbReference type="Google" id="ProtNLM"/>
    </source>
</evidence>